<dbReference type="Pfam" id="PF14907">
    <property type="entry name" value="NTP_transf_5"/>
    <property type="match status" value="1"/>
</dbReference>
<protein>
    <recommendedName>
        <fullName evidence="2">Nucleotidyltransferase family protein</fullName>
    </recommendedName>
</protein>
<accession>X0X7R1</accession>
<reference evidence="1" key="1">
    <citation type="journal article" date="2014" name="Front. Microbiol.">
        <title>High frequency of phylogenetically diverse reductive dehalogenase-homologous genes in deep subseafloor sedimentary metagenomes.</title>
        <authorList>
            <person name="Kawai M."/>
            <person name="Futagami T."/>
            <person name="Toyoda A."/>
            <person name="Takaki Y."/>
            <person name="Nishi S."/>
            <person name="Hori S."/>
            <person name="Arai W."/>
            <person name="Tsubouchi T."/>
            <person name="Morono Y."/>
            <person name="Uchiyama I."/>
            <person name="Ito T."/>
            <person name="Fujiyama A."/>
            <person name="Inagaki F."/>
            <person name="Takami H."/>
        </authorList>
    </citation>
    <scope>NUCLEOTIDE SEQUENCE</scope>
    <source>
        <strain evidence="1">Expedition CK06-06</strain>
    </source>
</reference>
<evidence type="ECO:0000313" key="1">
    <source>
        <dbReference type="EMBL" id="GAG39075.1"/>
    </source>
</evidence>
<dbReference type="InterPro" id="IPR039498">
    <property type="entry name" value="NTP_transf_5"/>
</dbReference>
<dbReference type="AlphaFoldDB" id="X0X7R1"/>
<comment type="caution">
    <text evidence="1">The sequence shown here is derived from an EMBL/GenBank/DDBJ whole genome shotgun (WGS) entry which is preliminary data.</text>
</comment>
<evidence type="ECO:0008006" key="2">
    <source>
        <dbReference type="Google" id="ProtNLM"/>
    </source>
</evidence>
<dbReference type="EMBL" id="BARS01044706">
    <property type="protein sequence ID" value="GAG39075.1"/>
    <property type="molecule type" value="Genomic_DNA"/>
</dbReference>
<sequence length="177" mass="20211">MSNARCLQVFLRAVKGDEPALLKALSSRSFDSDEFYRFVRRHAVAAYFYLVLKDARLLSSLPGGLEGRLATVWEKQAGKTDSLLPEIHRLRALFAGGALDVIFLKGPFLSKRFYGDPERRAYGDIDLLVRDRGDVIRSDALLREAGYTRRSIPLLGHRAAMRFVYHFEYRSERAKID</sequence>
<organism evidence="1">
    <name type="scientific">marine sediment metagenome</name>
    <dbReference type="NCBI Taxonomy" id="412755"/>
    <lineage>
        <taxon>unclassified sequences</taxon>
        <taxon>metagenomes</taxon>
        <taxon>ecological metagenomes</taxon>
    </lineage>
</organism>
<proteinExistence type="predicted"/>
<name>X0X7R1_9ZZZZ</name>
<feature type="non-terminal residue" evidence="1">
    <location>
        <position position="177"/>
    </location>
</feature>
<gene>
    <name evidence="1" type="ORF">S01H1_67496</name>
</gene>